<dbReference type="EMBL" id="CP032412">
    <property type="protein sequence ID" value="AYB43242.1"/>
    <property type="molecule type" value="Genomic_DNA"/>
</dbReference>
<dbReference type="SUPFAM" id="SSF53335">
    <property type="entry name" value="S-adenosyl-L-methionine-dependent methyltransferases"/>
    <property type="match status" value="1"/>
</dbReference>
<dbReference type="CDD" id="cd02440">
    <property type="entry name" value="AdoMet_MTases"/>
    <property type="match status" value="1"/>
</dbReference>
<dbReference type="GO" id="GO:0008168">
    <property type="term" value="F:methyltransferase activity"/>
    <property type="evidence" value="ECO:0007669"/>
    <property type="project" value="UniProtKB-KW"/>
</dbReference>
<reference evidence="1 2" key="1">
    <citation type="submission" date="2018-09" db="EMBL/GenBank/DDBJ databases">
        <title>Genome Sequence of Paenibacillus lautus Strain E7593-69, Azo Dye-Degrading Bacteria, Isolated from Commercial Tattoo Inks.</title>
        <authorList>
            <person name="Nho S.W."/>
            <person name="Kim S.-J."/>
            <person name="Kweon O."/>
            <person name="Cerniglia C.E."/>
        </authorList>
    </citation>
    <scope>NUCLEOTIDE SEQUENCE [LARGE SCALE GENOMIC DNA]</scope>
    <source>
        <strain evidence="1 2">E7593-69</strain>
    </source>
</reference>
<name>A0A385TKS9_PAELA</name>
<keyword evidence="1" id="KW-0808">Transferase</keyword>
<organism evidence="1 2">
    <name type="scientific">Paenibacillus lautus</name>
    <name type="common">Bacillus lautus</name>
    <dbReference type="NCBI Taxonomy" id="1401"/>
    <lineage>
        <taxon>Bacteria</taxon>
        <taxon>Bacillati</taxon>
        <taxon>Bacillota</taxon>
        <taxon>Bacilli</taxon>
        <taxon>Bacillales</taxon>
        <taxon>Paenibacillaceae</taxon>
        <taxon>Paenibacillus</taxon>
    </lineage>
</organism>
<gene>
    <name evidence="1" type="ORF">D5F53_08070</name>
</gene>
<dbReference type="GO" id="GO:0032259">
    <property type="term" value="P:methylation"/>
    <property type="evidence" value="ECO:0007669"/>
    <property type="project" value="UniProtKB-KW"/>
</dbReference>
<dbReference type="RefSeq" id="WP_119847264.1">
    <property type="nucleotide sequence ID" value="NZ_CP032412.1"/>
</dbReference>
<evidence type="ECO:0000313" key="2">
    <source>
        <dbReference type="Proteomes" id="UP000266552"/>
    </source>
</evidence>
<dbReference type="AlphaFoldDB" id="A0A385TKS9"/>
<evidence type="ECO:0000313" key="1">
    <source>
        <dbReference type="EMBL" id="AYB43242.1"/>
    </source>
</evidence>
<accession>A0A385TKS9</accession>
<keyword evidence="2" id="KW-1185">Reference proteome</keyword>
<proteinExistence type="predicted"/>
<dbReference type="KEGG" id="plw:D5F53_08070"/>
<dbReference type="Proteomes" id="UP000266552">
    <property type="component" value="Chromosome"/>
</dbReference>
<keyword evidence="1" id="KW-0489">Methyltransferase</keyword>
<sequence length="363" mass="42527">MSGYVNVDVPIELLFTDLVTEERKKDIPNYTDSWYEHHKLSADMPIMRFDSHKSLYRYFMNEQTSPSAYLDWYKNIFLTRGIAPPLQDEEVIAFRKNQYHMMKVDLSSNNAFSYQEPPLAKFNRAGGYFNLKDGHHRSTFLYCQGKRSMKVKISSEDYMDWMNIEGLSEVADSFQRHQRSLIYTPILHPSYLHWKSERDQTYPTRLDVMMDFLGSRSLLGTKVIDIGCNIGYYARHFAREGAHVTGLEPLAEHYDLALRLNRLERVNFNLLPDRFESSSRLQRYEIGLLLTVFYHLMGDRDIRNAFLRQINQCITDMLFWESGGEPETEKSLLLQNTHFTRYVKLAATSGTGKIRELGVFLKT</sequence>
<dbReference type="InterPro" id="IPR029063">
    <property type="entry name" value="SAM-dependent_MTases_sf"/>
</dbReference>
<dbReference type="Gene3D" id="3.40.50.150">
    <property type="entry name" value="Vaccinia Virus protein VP39"/>
    <property type="match status" value="1"/>
</dbReference>
<protein>
    <submittedName>
        <fullName evidence="1">SAM-dependent methyltransferase</fullName>
    </submittedName>
</protein>